<gene>
    <name evidence="8" type="ORF">GHT06_008385</name>
</gene>
<feature type="transmembrane region" description="Helical" evidence="6">
    <location>
        <begin position="141"/>
        <end position="162"/>
    </location>
</feature>
<keyword evidence="3 6" id="KW-1133">Transmembrane helix</keyword>
<dbReference type="GO" id="GO:0016020">
    <property type="term" value="C:membrane"/>
    <property type="evidence" value="ECO:0007669"/>
    <property type="project" value="UniProtKB-SubCell"/>
</dbReference>
<feature type="transmembrane region" description="Helical" evidence="6">
    <location>
        <begin position="66"/>
        <end position="87"/>
    </location>
</feature>
<evidence type="ECO:0000313" key="8">
    <source>
        <dbReference type="EMBL" id="KAI9564644.1"/>
    </source>
</evidence>
<keyword evidence="4 5" id="KW-0472">Membrane</keyword>
<evidence type="ECO:0000259" key="7">
    <source>
        <dbReference type="PROSITE" id="PS51225"/>
    </source>
</evidence>
<sequence length="168" mass="18223">MSHNVTVTRTTTTVTTTSAILLNTGYLKTTAGILKLLQLILGCVIVGLVGHYFVRSSPLFFTAELFLLLIATTCLITTTCLLASCLLSISTATIIAKTMFVSMLLIPESVLYLCATIYHLVVIISRNAGYSVAEYGYNNKIFAGALGAINTGLYFMSALLAFRIYRRS</sequence>
<evidence type="ECO:0000256" key="2">
    <source>
        <dbReference type="ARBA" id="ARBA00022692"/>
    </source>
</evidence>
<keyword evidence="9" id="KW-1185">Reference proteome</keyword>
<reference evidence="8 9" key="1">
    <citation type="submission" date="2022-05" db="EMBL/GenBank/DDBJ databases">
        <title>A multi-omics perspective on studying reproductive biology in Daphnia sinensis.</title>
        <authorList>
            <person name="Jia J."/>
        </authorList>
    </citation>
    <scope>NUCLEOTIDE SEQUENCE [LARGE SCALE GENOMIC DNA]</scope>
    <source>
        <strain evidence="8 9">WSL</strain>
    </source>
</reference>
<name>A0AAD5Q243_9CRUS</name>
<dbReference type="Proteomes" id="UP000820818">
    <property type="component" value="Linkage Group LG1"/>
</dbReference>
<dbReference type="AlphaFoldDB" id="A0AAD5Q243"/>
<evidence type="ECO:0000256" key="3">
    <source>
        <dbReference type="ARBA" id="ARBA00022989"/>
    </source>
</evidence>
<organism evidence="8 9">
    <name type="scientific">Daphnia sinensis</name>
    <dbReference type="NCBI Taxonomy" id="1820382"/>
    <lineage>
        <taxon>Eukaryota</taxon>
        <taxon>Metazoa</taxon>
        <taxon>Ecdysozoa</taxon>
        <taxon>Arthropoda</taxon>
        <taxon>Crustacea</taxon>
        <taxon>Branchiopoda</taxon>
        <taxon>Diplostraca</taxon>
        <taxon>Cladocera</taxon>
        <taxon>Anomopoda</taxon>
        <taxon>Daphniidae</taxon>
        <taxon>Daphnia</taxon>
        <taxon>Daphnia similis group</taxon>
    </lineage>
</organism>
<feature type="transmembrane region" description="Helical" evidence="6">
    <location>
        <begin position="99"/>
        <end position="121"/>
    </location>
</feature>
<dbReference type="PROSITE" id="PS51225">
    <property type="entry name" value="MARVEL"/>
    <property type="match status" value="1"/>
</dbReference>
<protein>
    <recommendedName>
        <fullName evidence="7">MARVEL domain-containing protein</fullName>
    </recommendedName>
</protein>
<comment type="subcellular location">
    <subcellularLocation>
        <location evidence="1">Membrane</location>
        <topology evidence="1">Multi-pass membrane protein</topology>
    </subcellularLocation>
</comment>
<keyword evidence="2 5" id="KW-0812">Transmembrane</keyword>
<dbReference type="InterPro" id="IPR008253">
    <property type="entry name" value="Marvel"/>
</dbReference>
<evidence type="ECO:0000256" key="5">
    <source>
        <dbReference type="PROSITE-ProRule" id="PRU00581"/>
    </source>
</evidence>
<evidence type="ECO:0000256" key="6">
    <source>
        <dbReference type="SAM" id="Phobius"/>
    </source>
</evidence>
<dbReference type="EMBL" id="WJBH02000001">
    <property type="protein sequence ID" value="KAI9564644.1"/>
    <property type="molecule type" value="Genomic_DNA"/>
</dbReference>
<feature type="transmembrane region" description="Helical" evidence="6">
    <location>
        <begin position="36"/>
        <end position="54"/>
    </location>
</feature>
<proteinExistence type="predicted"/>
<evidence type="ECO:0000256" key="4">
    <source>
        <dbReference type="ARBA" id="ARBA00023136"/>
    </source>
</evidence>
<evidence type="ECO:0000313" key="9">
    <source>
        <dbReference type="Proteomes" id="UP000820818"/>
    </source>
</evidence>
<comment type="caution">
    <text evidence="8">The sequence shown here is derived from an EMBL/GenBank/DDBJ whole genome shotgun (WGS) entry which is preliminary data.</text>
</comment>
<feature type="domain" description="MARVEL" evidence="7">
    <location>
        <begin position="26"/>
        <end position="166"/>
    </location>
</feature>
<evidence type="ECO:0000256" key="1">
    <source>
        <dbReference type="ARBA" id="ARBA00004141"/>
    </source>
</evidence>
<accession>A0AAD5Q243</accession>